<dbReference type="EC" id="2.4.1.109" evidence="2"/>
<keyword evidence="2" id="KW-0328">Glycosyltransferase</keyword>
<accession>A0A0F7RX43</accession>
<dbReference type="AlphaFoldDB" id="A0A0F7RX43"/>
<keyword evidence="2" id="KW-0472">Membrane</keyword>
<comment type="catalytic activity">
    <reaction evidence="2">
        <text>a di-trans,poly-cis-dolichyl beta-D-mannosyl phosphate + L-seryl-[protein] = 3-O-(alpha-D-mannosyl)-L-seryl-[protein] + a di-trans,poly-cis-dolichyl phosphate + H(+)</text>
        <dbReference type="Rhea" id="RHEA:17377"/>
        <dbReference type="Rhea" id="RHEA-COMP:9863"/>
        <dbReference type="Rhea" id="RHEA-COMP:13546"/>
        <dbReference type="Rhea" id="RHEA-COMP:19498"/>
        <dbReference type="Rhea" id="RHEA-COMP:19501"/>
        <dbReference type="ChEBI" id="CHEBI:15378"/>
        <dbReference type="ChEBI" id="CHEBI:29999"/>
        <dbReference type="ChEBI" id="CHEBI:57683"/>
        <dbReference type="ChEBI" id="CHEBI:58211"/>
        <dbReference type="ChEBI" id="CHEBI:137321"/>
        <dbReference type="EC" id="2.4.1.109"/>
    </reaction>
</comment>
<dbReference type="EMBL" id="CCFA01000877">
    <property type="protein sequence ID" value="CDR99267.1"/>
    <property type="molecule type" value="Genomic_DNA"/>
</dbReference>
<comment type="function">
    <text evidence="2">Transfers mannose from Dol-P-mannose to Ser or Thr residues on proteins.</text>
</comment>
<comment type="catalytic activity">
    <reaction evidence="2">
        <text>a di-trans,poly-cis-dolichyl beta-D-mannosyl phosphate + L-threonyl-[protein] = 3-O-(alpha-D-mannosyl)-L-threonyl-[protein] + a di-trans,poly-cis-dolichyl phosphate + H(+)</text>
        <dbReference type="Rhea" id="RHEA:53396"/>
        <dbReference type="Rhea" id="RHEA-COMP:11060"/>
        <dbReference type="Rhea" id="RHEA-COMP:13547"/>
        <dbReference type="Rhea" id="RHEA-COMP:19498"/>
        <dbReference type="Rhea" id="RHEA-COMP:19501"/>
        <dbReference type="ChEBI" id="CHEBI:15378"/>
        <dbReference type="ChEBI" id="CHEBI:30013"/>
        <dbReference type="ChEBI" id="CHEBI:57683"/>
        <dbReference type="ChEBI" id="CHEBI:58211"/>
        <dbReference type="ChEBI" id="CHEBI:137323"/>
        <dbReference type="EC" id="2.4.1.109"/>
    </reaction>
</comment>
<keyword evidence="2" id="KW-0256">Endoplasmic reticulum</keyword>
<proteinExistence type="inferred from homology"/>
<comment type="similarity">
    <text evidence="2">Belongs to the glycosyltransferase 39 family.</text>
</comment>
<evidence type="ECO:0000313" key="4">
    <source>
        <dbReference type="EMBL" id="CDR99267.1"/>
    </source>
</evidence>
<keyword evidence="2" id="KW-0808">Transferase</keyword>
<keyword evidence="5" id="KW-1185">Reference proteome</keyword>
<dbReference type="Pfam" id="PF16192">
    <property type="entry name" value="PMT_4TMC"/>
    <property type="match status" value="1"/>
</dbReference>
<feature type="domain" description="Protein O-mannosyl-transferase C-terminal four TM" evidence="3">
    <location>
        <begin position="1"/>
        <end position="81"/>
    </location>
</feature>
<feature type="transmembrane region" description="Helical" evidence="2">
    <location>
        <begin position="78"/>
        <end position="97"/>
    </location>
</feature>
<reference evidence="5" key="1">
    <citation type="submission" date="2014-06" db="EMBL/GenBank/DDBJ databases">
        <authorList>
            <person name="Berkman P.J."/>
        </authorList>
    </citation>
    <scope>NUCLEOTIDE SEQUENCE [LARGE SCALE GENOMIC DNA]</scope>
</reference>
<name>A0A0F7RX43_9BASI</name>
<feature type="transmembrane region" description="Helical" evidence="2">
    <location>
        <begin position="45"/>
        <end position="66"/>
    </location>
</feature>
<dbReference type="STRING" id="49012.A0A0F7RX43"/>
<organism evidence="4 5">
    <name type="scientific">Sporisorium scitamineum</name>
    <dbReference type="NCBI Taxonomy" id="49012"/>
    <lineage>
        <taxon>Eukaryota</taxon>
        <taxon>Fungi</taxon>
        <taxon>Dikarya</taxon>
        <taxon>Basidiomycota</taxon>
        <taxon>Ustilaginomycotina</taxon>
        <taxon>Ustilaginomycetes</taxon>
        <taxon>Ustilaginales</taxon>
        <taxon>Ustilaginaceae</taxon>
        <taxon>Sporisorium</taxon>
    </lineage>
</organism>
<evidence type="ECO:0000256" key="1">
    <source>
        <dbReference type="ARBA" id="ARBA00023180"/>
    </source>
</evidence>
<comment type="caution">
    <text evidence="2">Lacks conserved residue(s) required for the propagation of feature annotation.</text>
</comment>
<keyword evidence="2" id="KW-0812">Transmembrane</keyword>
<comment type="pathway">
    <text evidence="2">Protein modification; protein glycosylation.</text>
</comment>
<dbReference type="Proteomes" id="UP000242770">
    <property type="component" value="Unassembled WGS sequence"/>
</dbReference>
<gene>
    <name evidence="4" type="primary">SSCI17130.1</name>
</gene>
<sequence length="101" mass="11383">MWETNAGLTERHAYDSRPQTWPMLKRGINFWTKDHRQIYLIGNPIVWWGAFLSVFAYLSARGLLMLRAQRGYGDLKDSRTAVLASLPAGVVLFGTAARSGI</sequence>
<dbReference type="UniPathway" id="UPA00378"/>
<evidence type="ECO:0000256" key="2">
    <source>
        <dbReference type="RuleBase" id="RU367007"/>
    </source>
</evidence>
<dbReference type="PANTHER" id="PTHR10050">
    <property type="entry name" value="DOLICHYL-PHOSPHATE-MANNOSE--PROTEIN MANNOSYLTRANSFERASE"/>
    <property type="match status" value="1"/>
</dbReference>
<dbReference type="GO" id="GO:0004169">
    <property type="term" value="F:dolichyl-phosphate-mannose-protein mannosyltransferase activity"/>
    <property type="evidence" value="ECO:0007669"/>
    <property type="project" value="UniProtKB-UniRule"/>
</dbReference>
<dbReference type="GO" id="GO:0005789">
    <property type="term" value="C:endoplasmic reticulum membrane"/>
    <property type="evidence" value="ECO:0007669"/>
    <property type="project" value="UniProtKB-SubCell"/>
</dbReference>
<keyword evidence="2" id="KW-1133">Transmembrane helix</keyword>
<evidence type="ECO:0000313" key="5">
    <source>
        <dbReference type="Proteomes" id="UP000242770"/>
    </source>
</evidence>
<comment type="subcellular location">
    <subcellularLocation>
        <location evidence="2">Endoplasmic reticulum membrane</location>
        <topology evidence="2">Multi-pass membrane protein</topology>
    </subcellularLocation>
</comment>
<evidence type="ECO:0000259" key="3">
    <source>
        <dbReference type="Pfam" id="PF16192"/>
    </source>
</evidence>
<dbReference type="PANTHER" id="PTHR10050:SF50">
    <property type="entry name" value="DOLICHYL-PHOSPHATE-MANNOSE--PROTEIN MANNOSYLTRANSFERASE 1-RELATED"/>
    <property type="match status" value="1"/>
</dbReference>
<keyword evidence="1" id="KW-0325">Glycoprotein</keyword>
<dbReference type="InterPro" id="IPR027005">
    <property type="entry name" value="PMT-like"/>
</dbReference>
<protein>
    <recommendedName>
        <fullName evidence="2">Dolichyl-phosphate-mannose--protein mannosyltransferase</fullName>
        <ecNumber evidence="2">2.4.1.109</ecNumber>
    </recommendedName>
</protein>
<dbReference type="InterPro" id="IPR032421">
    <property type="entry name" value="PMT_4TMC"/>
</dbReference>